<evidence type="ECO:0000313" key="2">
    <source>
        <dbReference type="Proteomes" id="UP000295706"/>
    </source>
</evidence>
<dbReference type="Proteomes" id="UP000295706">
    <property type="component" value="Unassembled WGS sequence"/>
</dbReference>
<dbReference type="PANTHER" id="PTHR36529">
    <property type="entry name" value="SLL1095 PROTEIN"/>
    <property type="match status" value="1"/>
</dbReference>
<dbReference type="Gene3D" id="3.90.550.10">
    <property type="entry name" value="Spore Coat Polysaccharide Biosynthesis Protein SpsA, Chain A"/>
    <property type="match status" value="1"/>
</dbReference>
<evidence type="ECO:0000313" key="1">
    <source>
        <dbReference type="EMBL" id="TDB65065.1"/>
    </source>
</evidence>
<accession>A0A4V2X9T8</accession>
<organism evidence="1 2">
    <name type="scientific">Arundinibacter roseus</name>
    <dbReference type="NCBI Taxonomy" id="2070510"/>
    <lineage>
        <taxon>Bacteria</taxon>
        <taxon>Pseudomonadati</taxon>
        <taxon>Bacteroidota</taxon>
        <taxon>Cytophagia</taxon>
        <taxon>Cytophagales</taxon>
        <taxon>Spirosomataceae</taxon>
        <taxon>Arundinibacter</taxon>
    </lineage>
</organism>
<keyword evidence="1" id="KW-0808">Transferase</keyword>
<dbReference type="EMBL" id="SMJU01000006">
    <property type="protein sequence ID" value="TDB65065.1"/>
    <property type="molecule type" value="Genomic_DNA"/>
</dbReference>
<dbReference type="RefSeq" id="WP_132117170.1">
    <property type="nucleotide sequence ID" value="NZ_SMJU01000006.1"/>
</dbReference>
<dbReference type="InterPro" id="IPR018641">
    <property type="entry name" value="Trfase_1_rSAM/seldom-assoc"/>
</dbReference>
<proteinExistence type="predicted"/>
<dbReference type="Pfam" id="PF09837">
    <property type="entry name" value="DUF2064"/>
    <property type="match status" value="1"/>
</dbReference>
<comment type="caution">
    <text evidence="1">The sequence shown here is derived from an EMBL/GenBank/DDBJ whole genome shotgun (WGS) entry which is preliminary data.</text>
</comment>
<dbReference type="SUPFAM" id="SSF53448">
    <property type="entry name" value="Nucleotide-diphospho-sugar transferases"/>
    <property type="match status" value="1"/>
</dbReference>
<dbReference type="OrthoDB" id="9798250at2"/>
<reference evidence="1 2" key="1">
    <citation type="submission" date="2019-02" db="EMBL/GenBank/DDBJ databases">
        <title>Arundinibacter roseus gen. nov., sp. nov., a new member of the family Cytophagaceae.</title>
        <authorList>
            <person name="Szuroczki S."/>
            <person name="Khayer B."/>
            <person name="Sproer C."/>
            <person name="Toumi M."/>
            <person name="Szabo A."/>
            <person name="Felfoldi T."/>
            <person name="Schumann P."/>
            <person name="Toth E."/>
        </authorList>
    </citation>
    <scope>NUCLEOTIDE SEQUENCE [LARGE SCALE GENOMIC DNA]</scope>
    <source>
        <strain evidence="1 2">DMA-k-7a</strain>
    </source>
</reference>
<sequence length="200" mass="22587">MPLPALIIFVKNPIEGNVKTRIAKTVGHAKAVEVYQELLLHTRQVVSSAVLSDVKRTVYYGDFVSENDLWNGWEKALQCEGDLGQRMQQAFREQFEAGATKVLIIGSDCLQLHENHIKNALRLLDTQDAVIGPSTDGGYYLLGMKRLHNALFENMPWSQSSLLHQTLTVLETENSTFSLLEPLTDIDEWEDYLNAITLKK</sequence>
<dbReference type="PANTHER" id="PTHR36529:SF1">
    <property type="entry name" value="GLYCOSYLTRANSFERASE"/>
    <property type="match status" value="1"/>
</dbReference>
<dbReference type="InterPro" id="IPR029044">
    <property type="entry name" value="Nucleotide-diphossugar_trans"/>
</dbReference>
<dbReference type="AlphaFoldDB" id="A0A4V2X9T8"/>
<protein>
    <submittedName>
        <fullName evidence="1">Glycosyltransferase</fullName>
    </submittedName>
</protein>
<dbReference type="NCBIfam" id="TIGR04282">
    <property type="entry name" value="glyco_like_cofC"/>
    <property type="match status" value="1"/>
</dbReference>
<keyword evidence="2" id="KW-1185">Reference proteome</keyword>
<gene>
    <name evidence="1" type="ORF">EZE20_10120</name>
</gene>
<dbReference type="GO" id="GO:0016740">
    <property type="term" value="F:transferase activity"/>
    <property type="evidence" value="ECO:0007669"/>
    <property type="project" value="UniProtKB-KW"/>
</dbReference>
<name>A0A4V2X9T8_9BACT</name>